<evidence type="ECO:0000256" key="2">
    <source>
        <dbReference type="SAM" id="MobiDB-lite"/>
    </source>
</evidence>
<dbReference type="GO" id="GO:0099503">
    <property type="term" value="C:secretory vesicle"/>
    <property type="evidence" value="ECO:0007669"/>
    <property type="project" value="TreeGrafter"/>
</dbReference>
<dbReference type="Proteomes" id="UP000075903">
    <property type="component" value="Unassembled WGS sequence"/>
</dbReference>
<feature type="compositionally biased region" description="Gly residues" evidence="2">
    <location>
        <begin position="71"/>
        <end position="102"/>
    </location>
</feature>
<keyword evidence="1" id="KW-0268">Exocytosis</keyword>
<evidence type="ECO:0000256" key="1">
    <source>
        <dbReference type="ARBA" id="ARBA00022483"/>
    </source>
</evidence>
<feature type="compositionally biased region" description="Low complexity" evidence="2">
    <location>
        <begin position="103"/>
        <end position="115"/>
    </location>
</feature>
<protein>
    <submittedName>
        <fullName evidence="3">Uncharacterized protein</fullName>
    </submittedName>
</protein>
<dbReference type="PANTHER" id="PTHR45999">
    <property type="entry name" value="UNC-13-4A, ISOFORM B"/>
    <property type="match status" value="1"/>
</dbReference>
<dbReference type="PANTHER" id="PTHR45999:SF4">
    <property type="entry name" value="UNC-13-4A, ISOFORM B"/>
    <property type="match status" value="1"/>
</dbReference>
<reference evidence="3" key="1">
    <citation type="submission" date="2020-05" db="UniProtKB">
        <authorList>
            <consortium name="EnsemblMetazoa"/>
        </authorList>
    </citation>
    <scope>IDENTIFICATION</scope>
    <source>
        <strain evidence="3">MAF</strain>
    </source>
</reference>
<sequence>MSFFSSLQQYVTSGVAGLGLNPRRFSLSRQESAEGSSGPSGGHSSSSSCVTSPYGGVSGGMGHSPGPSPGGPGSSGQGMGGSTGSGGSGSGATGGGSSGMMGGTSAAAGTSLGYGKVATPSTLAAPGTPPIRRQSSGRGLDALVPPPRQGSFRGRSSPINPNPPDKPSFSVWKRRPSWPEVEIKSSSGVQENDGSYFESFTALSWKSENRRMSAVRAVETRAEILPENDNDRLLEDDIERSEQKEHLYLDVLYAIANTVGAPAPGGQFAHYKEEMYLQAQRVFNVSADRHYRLLHAATEEKPKIIVLTVIVQEAEGLEAKDANGEFLPAAH</sequence>
<dbReference type="VEuPathDB" id="VectorBase:AMEM011388"/>
<feature type="compositionally biased region" description="Low complexity" evidence="2">
    <location>
        <begin position="33"/>
        <end position="55"/>
    </location>
</feature>
<evidence type="ECO:0000313" key="3">
    <source>
        <dbReference type="EnsemblMetazoa" id="AMEM011388-PA"/>
    </source>
</evidence>
<dbReference type="EnsemblMetazoa" id="AMEM011388-RA">
    <property type="protein sequence ID" value="AMEM011388-PA"/>
    <property type="gene ID" value="AMEM011388"/>
</dbReference>
<name>A0A182VA03_ANOME</name>
<dbReference type="InterPro" id="IPR052095">
    <property type="entry name" value="UNC-13_domain"/>
</dbReference>
<evidence type="ECO:0000313" key="4">
    <source>
        <dbReference type="Proteomes" id="UP000075903"/>
    </source>
</evidence>
<dbReference type="VEuPathDB" id="VectorBase:AMEM21_001104"/>
<feature type="region of interest" description="Disordered" evidence="2">
    <location>
        <begin position="27"/>
        <end position="171"/>
    </location>
</feature>
<accession>A0A182VA03</accession>
<proteinExistence type="predicted"/>
<dbReference type="AlphaFoldDB" id="A0A182VA03"/>
<dbReference type="GO" id="GO:0006887">
    <property type="term" value="P:exocytosis"/>
    <property type="evidence" value="ECO:0007669"/>
    <property type="project" value="UniProtKB-KW"/>
</dbReference>
<organism evidence="3 4">
    <name type="scientific">Anopheles merus</name>
    <name type="common">Mosquito</name>
    <dbReference type="NCBI Taxonomy" id="30066"/>
    <lineage>
        <taxon>Eukaryota</taxon>
        <taxon>Metazoa</taxon>
        <taxon>Ecdysozoa</taxon>
        <taxon>Arthropoda</taxon>
        <taxon>Hexapoda</taxon>
        <taxon>Insecta</taxon>
        <taxon>Pterygota</taxon>
        <taxon>Neoptera</taxon>
        <taxon>Endopterygota</taxon>
        <taxon>Diptera</taxon>
        <taxon>Nematocera</taxon>
        <taxon>Culicoidea</taxon>
        <taxon>Culicidae</taxon>
        <taxon>Anophelinae</taxon>
        <taxon>Anopheles</taxon>
    </lineage>
</organism>
<keyword evidence="4" id="KW-1185">Reference proteome</keyword>